<evidence type="ECO:0000256" key="5">
    <source>
        <dbReference type="ARBA" id="ARBA00023136"/>
    </source>
</evidence>
<dbReference type="NCBIfam" id="TIGR01145">
    <property type="entry name" value="ATP_synt_delta"/>
    <property type="match status" value="1"/>
</dbReference>
<keyword evidence="8" id="KW-1003">Cell membrane</keyword>
<keyword evidence="12" id="KW-1185">Reference proteome</keyword>
<dbReference type="SUPFAM" id="SSF47928">
    <property type="entry name" value="N-terminal domain of the delta subunit of the F1F0-ATP synthase"/>
    <property type="match status" value="1"/>
</dbReference>
<dbReference type="PANTHER" id="PTHR11910">
    <property type="entry name" value="ATP SYNTHASE DELTA CHAIN"/>
    <property type="match status" value="1"/>
</dbReference>
<dbReference type="Proteomes" id="UP000664349">
    <property type="component" value="Unassembled WGS sequence"/>
</dbReference>
<dbReference type="InterPro" id="IPR000711">
    <property type="entry name" value="ATPase_OSCP/dsu"/>
</dbReference>
<evidence type="ECO:0000313" key="11">
    <source>
        <dbReference type="Proteomes" id="UP000192721"/>
    </source>
</evidence>
<evidence type="ECO:0000256" key="3">
    <source>
        <dbReference type="ARBA" id="ARBA00022781"/>
    </source>
</evidence>
<dbReference type="EMBL" id="JAFLRD010000001">
    <property type="protein sequence ID" value="MBO0413937.1"/>
    <property type="molecule type" value="Genomic_DNA"/>
</dbReference>
<keyword evidence="2 8" id="KW-0813">Transport</keyword>
<dbReference type="PRINTS" id="PR00125">
    <property type="entry name" value="ATPASEDELTA"/>
</dbReference>
<keyword evidence="6 8" id="KW-0139">CF(1)</keyword>
<evidence type="ECO:0000256" key="8">
    <source>
        <dbReference type="HAMAP-Rule" id="MF_01416"/>
    </source>
</evidence>
<evidence type="ECO:0000313" key="10">
    <source>
        <dbReference type="EMBL" id="OQS43609.1"/>
    </source>
</evidence>
<dbReference type="GeneID" id="58562069"/>
<evidence type="ECO:0000256" key="7">
    <source>
        <dbReference type="ARBA" id="ARBA00023310"/>
    </source>
</evidence>
<dbReference type="RefSeq" id="WP_043640588.1">
    <property type="nucleotide sequence ID" value="NZ_AP019312.1"/>
</dbReference>
<keyword evidence="7 8" id="KW-0066">ATP synthesis</keyword>
<evidence type="ECO:0000256" key="6">
    <source>
        <dbReference type="ARBA" id="ARBA00023196"/>
    </source>
</evidence>
<dbReference type="Gene3D" id="1.10.520.20">
    <property type="entry name" value="N-terminal domain of the delta subunit of the F1F0-ATP synthase"/>
    <property type="match status" value="1"/>
</dbReference>
<dbReference type="Proteomes" id="UP000192721">
    <property type="component" value="Unassembled WGS sequence"/>
</dbReference>
<dbReference type="GO" id="GO:0046933">
    <property type="term" value="F:proton-transporting ATP synthase activity, rotational mechanism"/>
    <property type="evidence" value="ECO:0007669"/>
    <property type="project" value="UniProtKB-UniRule"/>
</dbReference>
<name>A0A1W0CQK8_9NEIS</name>
<dbReference type="OrthoDB" id="9816221at2"/>
<dbReference type="GO" id="GO:0005886">
    <property type="term" value="C:plasma membrane"/>
    <property type="evidence" value="ECO:0007669"/>
    <property type="project" value="UniProtKB-SubCell"/>
</dbReference>
<dbReference type="InterPro" id="IPR026015">
    <property type="entry name" value="ATP_synth_OSCP/delta_N_sf"/>
</dbReference>
<dbReference type="NCBIfam" id="NF004402">
    <property type="entry name" value="PRK05758.2-2"/>
    <property type="match status" value="1"/>
</dbReference>
<comment type="function">
    <text evidence="8">F(1)F(0) ATP synthase produces ATP from ADP in the presence of a proton or sodium gradient. F-type ATPases consist of two structural domains, F(1) containing the extramembraneous catalytic core and F(0) containing the membrane proton channel, linked together by a central stalk and a peripheral stalk. During catalysis, ATP synthesis in the catalytic domain of F(1) is coupled via a rotary mechanism of the central stalk subunits to proton translocation.</text>
</comment>
<comment type="caution">
    <text evidence="10">The sequence shown here is derived from an EMBL/GenBank/DDBJ whole genome shotgun (WGS) entry which is preliminary data.</text>
</comment>
<sequence length="178" mass="19434">MAELITVARPYAEAVYSLATEQHATQQWSESLSWLAAMVKNPDLEAVITNPKHTAQELEALMLDVLGTRGNEDVKRFLAALIENSRLTLLPQIAEQFEVFKAQAEGVVDAVVETAFALNDAQKAELTDTLSKKYGKSVRIDVRDNPDLIGGVRVLVGDDVIDASVRGKLQAMAVSLKN</sequence>
<accession>A0A1W0CQK8</accession>
<gene>
    <name evidence="8" type="primary">atpH</name>
    <name evidence="10" type="ORF">B0T45_02545</name>
    <name evidence="9" type="ORF">J1C50_00310</name>
</gene>
<reference evidence="9 12" key="2">
    <citation type="submission" date="2021-03" db="EMBL/GenBank/DDBJ databases">
        <title>First Case of infection caused by Chromobacterium haemolyticum derived from water in China.</title>
        <authorList>
            <person name="Chen J."/>
            <person name="Liu C."/>
        </authorList>
    </citation>
    <scope>NUCLEOTIDE SEQUENCE [LARGE SCALE GENOMIC DNA]</scope>
    <source>
        <strain evidence="9 12">WJ-5</strain>
    </source>
</reference>
<evidence type="ECO:0000313" key="9">
    <source>
        <dbReference type="EMBL" id="MBO0413937.1"/>
    </source>
</evidence>
<comment type="subcellular location">
    <subcellularLocation>
        <location evidence="8">Cell membrane</location>
        <topology evidence="8">Peripheral membrane protein</topology>
    </subcellularLocation>
    <subcellularLocation>
        <location evidence="1">Membrane</location>
    </subcellularLocation>
</comment>
<dbReference type="HAMAP" id="MF_01416">
    <property type="entry name" value="ATP_synth_delta_bact"/>
    <property type="match status" value="1"/>
</dbReference>
<evidence type="ECO:0000256" key="2">
    <source>
        <dbReference type="ARBA" id="ARBA00022448"/>
    </source>
</evidence>
<dbReference type="AlphaFoldDB" id="A0A1W0CQK8"/>
<comment type="function">
    <text evidence="8">This protein is part of the stalk that links CF(0) to CF(1). It either transmits conformational changes from CF(0) to CF(1) or is implicated in proton conduction.</text>
</comment>
<keyword evidence="4 8" id="KW-0406">Ion transport</keyword>
<organism evidence="10 11">
    <name type="scientific">Chromobacterium haemolyticum</name>
    <dbReference type="NCBI Taxonomy" id="394935"/>
    <lineage>
        <taxon>Bacteria</taxon>
        <taxon>Pseudomonadati</taxon>
        <taxon>Pseudomonadota</taxon>
        <taxon>Betaproteobacteria</taxon>
        <taxon>Neisseriales</taxon>
        <taxon>Chromobacteriaceae</taxon>
        <taxon>Chromobacterium</taxon>
    </lineage>
</organism>
<protein>
    <recommendedName>
        <fullName evidence="8">ATP synthase subunit delta</fullName>
    </recommendedName>
    <alternativeName>
        <fullName evidence="8">ATP synthase F(1) sector subunit delta</fullName>
    </alternativeName>
    <alternativeName>
        <fullName evidence="8">F-type ATPase subunit delta</fullName>
        <shortName evidence="8">F-ATPase subunit delta</shortName>
    </alternativeName>
</protein>
<evidence type="ECO:0000256" key="1">
    <source>
        <dbReference type="ARBA" id="ARBA00004370"/>
    </source>
</evidence>
<evidence type="ECO:0000313" key="12">
    <source>
        <dbReference type="Proteomes" id="UP000664349"/>
    </source>
</evidence>
<dbReference type="GO" id="GO:0045259">
    <property type="term" value="C:proton-transporting ATP synthase complex"/>
    <property type="evidence" value="ECO:0007669"/>
    <property type="project" value="UniProtKB-KW"/>
</dbReference>
<evidence type="ECO:0000256" key="4">
    <source>
        <dbReference type="ARBA" id="ARBA00023065"/>
    </source>
</evidence>
<reference evidence="10 11" key="1">
    <citation type="submission" date="2017-02" db="EMBL/GenBank/DDBJ databases">
        <title>Chromobacterium haemolyticum H5244.</title>
        <authorList>
            <person name="Gulvik C.A."/>
        </authorList>
    </citation>
    <scope>NUCLEOTIDE SEQUENCE [LARGE SCALE GENOMIC DNA]</scope>
    <source>
        <strain evidence="10 11">H5244</strain>
    </source>
</reference>
<comment type="similarity">
    <text evidence="8">Belongs to the ATPase delta chain family.</text>
</comment>
<keyword evidence="3 8" id="KW-0375">Hydrogen ion transport</keyword>
<dbReference type="EMBL" id="MUKV01000002">
    <property type="protein sequence ID" value="OQS43609.1"/>
    <property type="molecule type" value="Genomic_DNA"/>
</dbReference>
<dbReference type="Pfam" id="PF00213">
    <property type="entry name" value="OSCP"/>
    <property type="match status" value="1"/>
</dbReference>
<keyword evidence="5 8" id="KW-0472">Membrane</keyword>
<proteinExistence type="inferred from homology"/>